<feature type="transmembrane region" description="Helical" evidence="1">
    <location>
        <begin position="74"/>
        <end position="94"/>
    </location>
</feature>
<dbReference type="EMBL" id="JBHRXX010000011">
    <property type="protein sequence ID" value="MFC3686655.1"/>
    <property type="molecule type" value="Genomic_DNA"/>
</dbReference>
<dbReference type="RefSeq" id="WP_382179854.1">
    <property type="nucleotide sequence ID" value="NZ_JBHRXX010000011.1"/>
</dbReference>
<comment type="caution">
    <text evidence="2">The sequence shown here is derived from an EMBL/GenBank/DDBJ whole genome shotgun (WGS) entry which is preliminary data.</text>
</comment>
<feature type="transmembrane region" description="Helical" evidence="1">
    <location>
        <begin position="21"/>
        <end position="45"/>
    </location>
</feature>
<organism evidence="2 3">
    <name type="scientific">Hydrogenophaga luteola</name>
    <dbReference type="NCBI Taxonomy" id="1591122"/>
    <lineage>
        <taxon>Bacteria</taxon>
        <taxon>Pseudomonadati</taxon>
        <taxon>Pseudomonadota</taxon>
        <taxon>Betaproteobacteria</taxon>
        <taxon>Burkholderiales</taxon>
        <taxon>Comamonadaceae</taxon>
        <taxon>Hydrogenophaga</taxon>
    </lineage>
</organism>
<protein>
    <recommendedName>
        <fullName evidence="4">DUF1772 domain-containing protein</fullName>
    </recommendedName>
</protein>
<evidence type="ECO:0000313" key="2">
    <source>
        <dbReference type="EMBL" id="MFC3686655.1"/>
    </source>
</evidence>
<sequence length="184" mass="19981">MSSATLPAPAQRSTFVTILAWLMIVPSALGVLISTLQSVLVFTVMPMDQMTLPSGPEAEQIPAVALFMMEHMRAMFAAFWLLTVLALASGIGLLKRKEWARLAVIALLVLNIVMNLGGLYVQQSFLSSIPVAADTPPEFREQFESMASTMWTVSIAMALGFSAVSAWLIWRLNSESIKAEFGAA</sequence>
<feature type="transmembrane region" description="Helical" evidence="1">
    <location>
        <begin position="150"/>
        <end position="170"/>
    </location>
</feature>
<gene>
    <name evidence="2" type="ORF">ACFOPI_23895</name>
</gene>
<accession>A0ABV7WA44</accession>
<evidence type="ECO:0008006" key="4">
    <source>
        <dbReference type="Google" id="ProtNLM"/>
    </source>
</evidence>
<keyword evidence="3" id="KW-1185">Reference proteome</keyword>
<keyword evidence="1" id="KW-0472">Membrane</keyword>
<keyword evidence="1" id="KW-1133">Transmembrane helix</keyword>
<name>A0ABV7WA44_9BURK</name>
<dbReference type="Proteomes" id="UP001595729">
    <property type="component" value="Unassembled WGS sequence"/>
</dbReference>
<evidence type="ECO:0000313" key="3">
    <source>
        <dbReference type="Proteomes" id="UP001595729"/>
    </source>
</evidence>
<evidence type="ECO:0000256" key="1">
    <source>
        <dbReference type="SAM" id="Phobius"/>
    </source>
</evidence>
<reference evidence="3" key="1">
    <citation type="journal article" date="2019" name="Int. J. Syst. Evol. Microbiol.">
        <title>The Global Catalogue of Microorganisms (GCM) 10K type strain sequencing project: providing services to taxonomists for standard genome sequencing and annotation.</title>
        <authorList>
            <consortium name="The Broad Institute Genomics Platform"/>
            <consortium name="The Broad Institute Genome Sequencing Center for Infectious Disease"/>
            <person name="Wu L."/>
            <person name="Ma J."/>
        </authorList>
    </citation>
    <scope>NUCLEOTIDE SEQUENCE [LARGE SCALE GENOMIC DNA]</scope>
    <source>
        <strain evidence="3">KCTC 42501</strain>
    </source>
</reference>
<keyword evidence="1" id="KW-0812">Transmembrane</keyword>
<proteinExistence type="predicted"/>
<feature type="transmembrane region" description="Helical" evidence="1">
    <location>
        <begin position="101"/>
        <end position="121"/>
    </location>
</feature>